<dbReference type="GeneTree" id="ENSGT00390000012733"/>
<protein>
    <submittedName>
        <fullName evidence="1">Transport and golgi organization 2 homolog (Drosophila)</fullName>
    </submittedName>
</protein>
<dbReference type="Proteomes" id="UP000694388">
    <property type="component" value="Unplaced"/>
</dbReference>
<reference evidence="1" key="1">
    <citation type="submission" date="2025-08" db="UniProtKB">
        <authorList>
            <consortium name="Ensembl"/>
        </authorList>
    </citation>
    <scope>IDENTIFICATION</scope>
</reference>
<dbReference type="Ensembl" id="ENSEBUT00000016441.1">
    <property type="protein sequence ID" value="ENSEBUP00000015866.1"/>
    <property type="gene ID" value="ENSEBUG00000009979.1"/>
</dbReference>
<accession>A0A8C4QI73</accession>
<evidence type="ECO:0000313" key="2">
    <source>
        <dbReference type="Proteomes" id="UP000694388"/>
    </source>
</evidence>
<sequence length="311" mass="34468">MCIIFFKFDPRASTTGAYSCLLIIPSQFCSNKPVARRKRADRCPGSDPEIPHMLVLAANRDEIYSRPSKPAHLWPINPDVLAGTDEQDNSRGGTWLGITRGGRLGALTNIAASLPHPDLRSRGELVTGLLLSNATSDLEYLHSLDKEGEKYNLFNLITASLPANGGGRMFYFSNNGGMKPVELQEGVYGLSNSYLDVPWGKVSKGKQLFSSILENLSTLTSSALVKELMHLLSNTDINYPDPLMEEQWHLEPLRKDQTAIFVQGPRSGTRAQTVVLVDGAGNVIFQERVLEWKEGNDKVWKEKTFDFTIKG</sequence>
<proteinExistence type="predicted"/>
<name>A0A8C4QI73_EPTBU</name>
<dbReference type="AlphaFoldDB" id="A0A8C4QI73"/>
<dbReference type="GO" id="GO:0009306">
    <property type="term" value="P:protein secretion"/>
    <property type="evidence" value="ECO:0007669"/>
    <property type="project" value="TreeGrafter"/>
</dbReference>
<dbReference type="PANTHER" id="PTHR17985">
    <property type="entry name" value="SER/THR-RICH PROTEIN T10 IN DGCR REGION"/>
    <property type="match status" value="1"/>
</dbReference>
<dbReference type="Pfam" id="PF05742">
    <property type="entry name" value="TANGO2"/>
    <property type="match status" value="1"/>
</dbReference>
<evidence type="ECO:0000313" key="1">
    <source>
        <dbReference type="Ensembl" id="ENSEBUP00000015866.1"/>
    </source>
</evidence>
<dbReference type="InterPro" id="IPR008551">
    <property type="entry name" value="TANGO2"/>
</dbReference>
<organism evidence="1 2">
    <name type="scientific">Eptatretus burgeri</name>
    <name type="common">Inshore hagfish</name>
    <dbReference type="NCBI Taxonomy" id="7764"/>
    <lineage>
        <taxon>Eukaryota</taxon>
        <taxon>Metazoa</taxon>
        <taxon>Chordata</taxon>
        <taxon>Craniata</taxon>
        <taxon>Vertebrata</taxon>
        <taxon>Cyclostomata</taxon>
        <taxon>Myxini</taxon>
        <taxon>Myxiniformes</taxon>
        <taxon>Myxinidae</taxon>
        <taxon>Eptatretinae</taxon>
        <taxon>Eptatretus</taxon>
    </lineage>
</organism>
<reference evidence="1" key="2">
    <citation type="submission" date="2025-09" db="UniProtKB">
        <authorList>
            <consortium name="Ensembl"/>
        </authorList>
    </citation>
    <scope>IDENTIFICATION</scope>
</reference>
<keyword evidence="2" id="KW-1185">Reference proteome</keyword>
<dbReference type="PANTHER" id="PTHR17985:SF8">
    <property type="entry name" value="TRANSPORT AND GOLGI ORGANIZATION PROTEIN 2 HOMOLOG"/>
    <property type="match status" value="1"/>
</dbReference>
<dbReference type="GO" id="GO:0005794">
    <property type="term" value="C:Golgi apparatus"/>
    <property type="evidence" value="ECO:0007669"/>
    <property type="project" value="TreeGrafter"/>
</dbReference>
<dbReference type="GO" id="GO:0007030">
    <property type="term" value="P:Golgi organization"/>
    <property type="evidence" value="ECO:0007669"/>
    <property type="project" value="TreeGrafter"/>
</dbReference>